<organism evidence="9 10">
    <name type="scientific">Mytilus galloprovincialis</name>
    <name type="common">Mediterranean mussel</name>
    <dbReference type="NCBI Taxonomy" id="29158"/>
    <lineage>
        <taxon>Eukaryota</taxon>
        <taxon>Metazoa</taxon>
        <taxon>Spiralia</taxon>
        <taxon>Lophotrochozoa</taxon>
        <taxon>Mollusca</taxon>
        <taxon>Bivalvia</taxon>
        <taxon>Autobranchia</taxon>
        <taxon>Pteriomorphia</taxon>
        <taxon>Mytilida</taxon>
        <taxon>Mytiloidea</taxon>
        <taxon>Mytilidae</taxon>
        <taxon>Mytilinae</taxon>
        <taxon>Mytilus</taxon>
    </lineage>
</organism>
<dbReference type="PROSITE" id="PS00134">
    <property type="entry name" value="TRYPSIN_HIS"/>
    <property type="match status" value="1"/>
</dbReference>
<feature type="non-terminal residue" evidence="9">
    <location>
        <position position="1"/>
    </location>
</feature>
<evidence type="ECO:0000256" key="2">
    <source>
        <dbReference type="ARBA" id="ARBA00022801"/>
    </source>
</evidence>
<dbReference type="InterPro" id="IPR001314">
    <property type="entry name" value="Peptidase_S1A"/>
</dbReference>
<dbReference type="Proteomes" id="UP000596742">
    <property type="component" value="Unassembled WGS sequence"/>
</dbReference>
<dbReference type="AlphaFoldDB" id="A0A8B6DU54"/>
<comment type="caution">
    <text evidence="9">The sequence shown here is derived from an EMBL/GenBank/DDBJ whole genome shotgun (WGS) entry which is preliminary data.</text>
</comment>
<dbReference type="InterPro" id="IPR009003">
    <property type="entry name" value="Peptidase_S1_PA"/>
</dbReference>
<dbReference type="InterPro" id="IPR000998">
    <property type="entry name" value="MAM_dom"/>
</dbReference>
<evidence type="ECO:0000256" key="5">
    <source>
        <dbReference type="PROSITE-ProRule" id="PRU00124"/>
    </source>
</evidence>
<reference evidence="9" key="1">
    <citation type="submission" date="2018-11" db="EMBL/GenBank/DDBJ databases">
        <authorList>
            <person name="Alioto T."/>
            <person name="Alioto T."/>
        </authorList>
    </citation>
    <scope>NUCLEOTIDE SEQUENCE</scope>
</reference>
<feature type="domain" description="Peptidase S1" evidence="8">
    <location>
        <begin position="192"/>
        <end position="428"/>
    </location>
</feature>
<feature type="disulfide bond" evidence="5">
    <location>
        <begin position="103"/>
        <end position="121"/>
    </location>
</feature>
<dbReference type="Pfam" id="PF00089">
    <property type="entry name" value="Trypsin"/>
    <property type="match status" value="1"/>
</dbReference>
<evidence type="ECO:0000256" key="3">
    <source>
        <dbReference type="ARBA" id="ARBA00022825"/>
    </source>
</evidence>
<dbReference type="InterPro" id="IPR043504">
    <property type="entry name" value="Peptidase_S1_PA_chymotrypsin"/>
</dbReference>
<dbReference type="PROSITE" id="PS01209">
    <property type="entry name" value="LDLRA_1"/>
    <property type="match status" value="1"/>
</dbReference>
<feature type="disulfide bond" evidence="5">
    <location>
        <begin position="66"/>
        <end position="84"/>
    </location>
</feature>
<feature type="disulfide bond" evidence="5">
    <location>
        <begin position="96"/>
        <end position="108"/>
    </location>
</feature>
<proteinExistence type="predicted"/>
<evidence type="ECO:0000313" key="9">
    <source>
        <dbReference type="EMBL" id="VDI24107.1"/>
    </source>
</evidence>
<dbReference type="GO" id="GO:0004252">
    <property type="term" value="F:serine-type endopeptidase activity"/>
    <property type="evidence" value="ECO:0007669"/>
    <property type="project" value="InterPro"/>
</dbReference>
<evidence type="ECO:0000256" key="1">
    <source>
        <dbReference type="ARBA" id="ARBA00022670"/>
    </source>
</evidence>
<dbReference type="SUPFAM" id="SSF57424">
    <property type="entry name" value="LDL receptor-like module"/>
    <property type="match status" value="2"/>
</dbReference>
<dbReference type="Pfam" id="PF00057">
    <property type="entry name" value="Ldl_recept_a"/>
    <property type="match status" value="1"/>
</dbReference>
<feature type="disulfide bond" evidence="5">
    <location>
        <begin position="59"/>
        <end position="71"/>
    </location>
</feature>
<dbReference type="InterPro" id="IPR013320">
    <property type="entry name" value="ConA-like_dom_sf"/>
</dbReference>
<keyword evidence="2 6" id="KW-0378">Hydrolase</keyword>
<dbReference type="SUPFAM" id="SSF49899">
    <property type="entry name" value="Concanavalin A-like lectins/glucanases"/>
    <property type="match status" value="2"/>
</dbReference>
<dbReference type="Gene3D" id="4.10.400.10">
    <property type="entry name" value="Low-density Lipoprotein Receptor"/>
    <property type="match status" value="2"/>
</dbReference>
<evidence type="ECO:0000259" key="7">
    <source>
        <dbReference type="PROSITE" id="PS50060"/>
    </source>
</evidence>
<dbReference type="OrthoDB" id="414661at2759"/>
<dbReference type="CDD" id="cd00190">
    <property type="entry name" value="Tryp_SPc"/>
    <property type="match status" value="1"/>
</dbReference>
<evidence type="ECO:0000256" key="6">
    <source>
        <dbReference type="RuleBase" id="RU363034"/>
    </source>
</evidence>
<dbReference type="InterPro" id="IPR036055">
    <property type="entry name" value="LDL_receptor-like_sf"/>
</dbReference>
<keyword evidence="3 6" id="KW-0720">Serine protease</keyword>
<dbReference type="EMBL" id="UYJE01004003">
    <property type="protein sequence ID" value="VDI24107.1"/>
    <property type="molecule type" value="Genomic_DNA"/>
</dbReference>
<keyword evidence="4 5" id="KW-1015">Disulfide bond</keyword>
<dbReference type="InterPro" id="IPR033116">
    <property type="entry name" value="TRYPSIN_SER"/>
</dbReference>
<dbReference type="InterPro" id="IPR023415">
    <property type="entry name" value="LDLR_class-A_CS"/>
</dbReference>
<dbReference type="GO" id="GO:0016020">
    <property type="term" value="C:membrane"/>
    <property type="evidence" value="ECO:0007669"/>
    <property type="project" value="InterPro"/>
</dbReference>
<dbReference type="PRINTS" id="PR00722">
    <property type="entry name" value="CHYMOTRYPSIN"/>
</dbReference>
<feature type="disulfide bond" evidence="5">
    <location>
        <begin position="115"/>
        <end position="130"/>
    </location>
</feature>
<dbReference type="SMART" id="SM00020">
    <property type="entry name" value="Tryp_SPc"/>
    <property type="match status" value="1"/>
</dbReference>
<sequence>GVVFYDGFLAKDDVLINLCNYSSYIYLSSSGAALYVEVIARGRINFTFEYNTTPKGLDCPARQSKCGDMICLPSELWCDNEADCYHGEDEQSCGPCGKDEIRCGNGQCINGILQCNGRYECDDGSDENDCGSKTVPSSQTVYMSHKQGQQDDSQLHSYLHLSTVCQSKTEITLNCSKKACGEQSPSLMVPYIIGGTQAYKGQWPWVVAVRKGNNFICGGTLISDRWVITAGHCVESVLSLPHMVSIVTGTTMKNGIDGHVIRVSEIIMNPDYNFIYKADISLLFLQRPITFDDYTKPICLSNTLQHIPRDSICYTAGWGLTDPKDAKLQKRSNDLMYAKAFMWTNSKCSLAYSSEINDGMVCAGILAGKGGDTCQGDSGGPLMCTNNDGTWQLVGVTSWGGGICGKSTLPGVYTRVAKFDTWIKTVTSIRDHNHNTKCDFEEQGICSLQDISVGNFMWTKRKAGWTLGGQPLTDSTTRTSKGHYVYADTYMVQANQSNNAVLKHRLNDNGREKCLTFSYKFFNNNCLKLSVVDVRNDGVQHELWELSYISGDWMEAAIAIASPVTEIHVVASRIITHFDGGVAIDDIEVLNKTCNEWCLKFNGDNFPSGTKAKLTSSILHSSGPRCFRLVYKLCHQNANYLSVLVGYVFNDIKFYGSSLWTRSVGNIDCSVWSKGHVDIPSIALDHVIAIQVERGYQSDSVYIDDIMLQSGNCFK</sequence>
<dbReference type="PROSITE" id="PS50060">
    <property type="entry name" value="MAM_2"/>
    <property type="match status" value="1"/>
</dbReference>
<dbReference type="CDD" id="cd00112">
    <property type="entry name" value="LDLa"/>
    <property type="match status" value="2"/>
</dbReference>
<protein>
    <submittedName>
        <fullName evidence="9">Uncharacterized protein</fullName>
    </submittedName>
</protein>
<feature type="domain" description="MAM" evidence="7">
    <location>
        <begin position="436"/>
        <end position="596"/>
    </location>
</feature>
<dbReference type="SMART" id="SM00137">
    <property type="entry name" value="MAM"/>
    <property type="match status" value="1"/>
</dbReference>
<dbReference type="Gene3D" id="2.40.10.10">
    <property type="entry name" value="Trypsin-like serine proteases"/>
    <property type="match status" value="1"/>
</dbReference>
<dbReference type="PANTHER" id="PTHR24252">
    <property type="entry name" value="ACROSIN-RELATED"/>
    <property type="match status" value="1"/>
</dbReference>
<dbReference type="PROSITE" id="PS50068">
    <property type="entry name" value="LDLRA_2"/>
    <property type="match status" value="2"/>
</dbReference>
<dbReference type="Pfam" id="PF00629">
    <property type="entry name" value="MAM"/>
    <property type="match status" value="2"/>
</dbReference>
<gene>
    <name evidence="9" type="ORF">MGAL_10B052314</name>
</gene>
<dbReference type="SUPFAM" id="SSF50494">
    <property type="entry name" value="Trypsin-like serine proteases"/>
    <property type="match status" value="1"/>
</dbReference>
<dbReference type="PROSITE" id="PS00135">
    <property type="entry name" value="TRYPSIN_SER"/>
    <property type="match status" value="1"/>
</dbReference>
<feature type="disulfide bond" evidence="5">
    <location>
        <begin position="78"/>
        <end position="93"/>
    </location>
</feature>
<dbReference type="PANTHER" id="PTHR24252:SF7">
    <property type="entry name" value="HYALIN"/>
    <property type="match status" value="1"/>
</dbReference>
<dbReference type="InterPro" id="IPR002172">
    <property type="entry name" value="LDrepeatLR_classA_rpt"/>
</dbReference>
<evidence type="ECO:0000259" key="8">
    <source>
        <dbReference type="PROSITE" id="PS50240"/>
    </source>
</evidence>
<dbReference type="InterPro" id="IPR001254">
    <property type="entry name" value="Trypsin_dom"/>
</dbReference>
<keyword evidence="10" id="KW-1185">Reference proteome</keyword>
<dbReference type="CDD" id="cd06263">
    <property type="entry name" value="MAM"/>
    <property type="match status" value="1"/>
</dbReference>
<evidence type="ECO:0000256" key="4">
    <source>
        <dbReference type="ARBA" id="ARBA00023157"/>
    </source>
</evidence>
<name>A0A8B6DU54_MYTGA</name>
<evidence type="ECO:0000313" key="10">
    <source>
        <dbReference type="Proteomes" id="UP000596742"/>
    </source>
</evidence>
<keyword evidence="1 6" id="KW-0645">Protease</keyword>
<dbReference type="Gene3D" id="2.60.120.200">
    <property type="match status" value="2"/>
</dbReference>
<dbReference type="PROSITE" id="PS50240">
    <property type="entry name" value="TRYPSIN_DOM"/>
    <property type="match status" value="1"/>
</dbReference>
<dbReference type="InterPro" id="IPR018114">
    <property type="entry name" value="TRYPSIN_HIS"/>
</dbReference>
<dbReference type="SMART" id="SM00192">
    <property type="entry name" value="LDLa"/>
    <property type="match status" value="2"/>
</dbReference>
<accession>A0A8B6DU54</accession>
<dbReference type="FunFam" id="2.40.10.10:FF:000003">
    <property type="entry name" value="Transmembrane serine protease 3"/>
    <property type="match status" value="1"/>
</dbReference>
<dbReference type="GO" id="GO:0006508">
    <property type="term" value="P:proteolysis"/>
    <property type="evidence" value="ECO:0007669"/>
    <property type="project" value="UniProtKB-KW"/>
</dbReference>